<name>A0A0R2RBC6_9BACT</name>
<dbReference type="PANTHER" id="PTHR11070:SF3">
    <property type="entry name" value="DNA 3'-5' HELICASE"/>
    <property type="match status" value="1"/>
</dbReference>
<keyword evidence="2" id="KW-0378">Hydrolase</keyword>
<evidence type="ECO:0000256" key="3">
    <source>
        <dbReference type="ARBA" id="ARBA00022806"/>
    </source>
</evidence>
<dbReference type="GO" id="GO:0005524">
    <property type="term" value="F:ATP binding"/>
    <property type="evidence" value="ECO:0007669"/>
    <property type="project" value="UniProtKB-KW"/>
</dbReference>
<protein>
    <recommendedName>
        <fullName evidence="5">UvrD-like helicase C-terminal domain-containing protein</fullName>
    </recommendedName>
</protein>
<dbReference type="InterPro" id="IPR014017">
    <property type="entry name" value="DNA_helicase_UvrD-like_C"/>
</dbReference>
<keyword evidence="3" id="KW-0347">Helicase</keyword>
<reference evidence="6 7" key="1">
    <citation type="submission" date="2015-10" db="EMBL/GenBank/DDBJ databases">
        <title>Metagenome-Assembled Genomes uncover a global brackish microbiome.</title>
        <authorList>
            <person name="Hugerth L.W."/>
            <person name="Larsson J."/>
            <person name="Alneberg J."/>
            <person name="Lindh M.V."/>
            <person name="Legrand C."/>
            <person name="Pinhassi J."/>
            <person name="Andersson A.F."/>
        </authorList>
    </citation>
    <scope>NUCLEOTIDE SEQUENCE [LARGE SCALE GENOMIC DNA]</scope>
    <source>
        <strain evidence="6">BACL18 MAG-120507-bin52</strain>
    </source>
</reference>
<dbReference type="EMBL" id="LIBO01000377">
    <property type="protein sequence ID" value="KRO59653.1"/>
    <property type="molecule type" value="Genomic_DNA"/>
</dbReference>
<dbReference type="GO" id="GO:0000725">
    <property type="term" value="P:recombinational repair"/>
    <property type="evidence" value="ECO:0007669"/>
    <property type="project" value="TreeGrafter"/>
</dbReference>
<dbReference type="Proteomes" id="UP000051269">
    <property type="component" value="Unassembled WGS sequence"/>
</dbReference>
<dbReference type="SUPFAM" id="SSF52540">
    <property type="entry name" value="P-loop containing nucleoside triphosphate hydrolases"/>
    <property type="match status" value="1"/>
</dbReference>
<evidence type="ECO:0000256" key="4">
    <source>
        <dbReference type="ARBA" id="ARBA00022840"/>
    </source>
</evidence>
<gene>
    <name evidence="6" type="ORF">ABR82_08540</name>
</gene>
<feature type="domain" description="UvrD-like helicase C-terminal" evidence="5">
    <location>
        <begin position="1"/>
        <end position="230"/>
    </location>
</feature>
<dbReference type="GO" id="GO:0005829">
    <property type="term" value="C:cytosol"/>
    <property type="evidence" value="ECO:0007669"/>
    <property type="project" value="TreeGrafter"/>
</dbReference>
<evidence type="ECO:0000259" key="5">
    <source>
        <dbReference type="PROSITE" id="PS51217"/>
    </source>
</evidence>
<dbReference type="InterPro" id="IPR000212">
    <property type="entry name" value="DNA_helicase_UvrD/REP"/>
</dbReference>
<evidence type="ECO:0000256" key="1">
    <source>
        <dbReference type="ARBA" id="ARBA00022741"/>
    </source>
</evidence>
<proteinExistence type="predicted"/>
<sequence length="322" mass="36000">MKPALVTLEDGGQQATFVAQRILELHEEGASLSDIAILYRAHFHAMEMQLELTRRNIPYTITSGLRFFEQAHIKDVSAHLRLSLNPRDEVAFHRMAKLLPGVGPRSATKMWQEVQAGKGLGQLKVPEKGAKGWSQMVQTLLQLRGKEPSEQVKIVVEGSYGDYVKAKYANAANRLDDLRQLEDYASGYTDMAEFLGQLALLGNTEAEVAQRSRDEGGEAVKLSTIHQAKGLEYGTVFIIMLCEGMFPSSRSMETPEGEEEERRLFYVAATRAKDELYLTHPRLRMGRGGDAWQSPSRFLNELSKELVNVWRVKGATGAGDWS</sequence>
<dbReference type="PANTHER" id="PTHR11070">
    <property type="entry name" value="UVRD / RECB / PCRA DNA HELICASE FAMILY MEMBER"/>
    <property type="match status" value="1"/>
</dbReference>
<evidence type="ECO:0000256" key="2">
    <source>
        <dbReference type="ARBA" id="ARBA00022801"/>
    </source>
</evidence>
<keyword evidence="1" id="KW-0547">Nucleotide-binding</keyword>
<keyword evidence="4" id="KW-0067">ATP-binding</keyword>
<dbReference type="PROSITE" id="PS51217">
    <property type="entry name" value="UVRD_HELICASE_CTER"/>
    <property type="match status" value="1"/>
</dbReference>
<dbReference type="GO" id="GO:0003677">
    <property type="term" value="F:DNA binding"/>
    <property type="evidence" value="ECO:0007669"/>
    <property type="project" value="InterPro"/>
</dbReference>
<organism evidence="6 7">
    <name type="scientific">Verrucomicrobia subdivision 6 bacterium BACL9 MAG-120507-bin52</name>
    <dbReference type="NCBI Taxonomy" id="1655590"/>
    <lineage>
        <taxon>Bacteria</taxon>
        <taxon>Pseudomonadati</taxon>
        <taxon>Verrucomicrobiota</taxon>
        <taxon>Verrucomicrobiia</taxon>
        <taxon>Verrucomicrobiales</taxon>
        <taxon>Verrucomicrobia subdivision 6</taxon>
    </lineage>
</organism>
<comment type="caution">
    <text evidence="6">The sequence shown here is derived from an EMBL/GenBank/DDBJ whole genome shotgun (WGS) entry which is preliminary data.</text>
</comment>
<dbReference type="Gene3D" id="3.40.50.300">
    <property type="entry name" value="P-loop containing nucleotide triphosphate hydrolases"/>
    <property type="match status" value="1"/>
</dbReference>
<dbReference type="Pfam" id="PF13361">
    <property type="entry name" value="UvrD_C"/>
    <property type="match status" value="1"/>
</dbReference>
<dbReference type="Gene3D" id="1.10.486.10">
    <property type="entry name" value="PCRA, domain 4"/>
    <property type="match status" value="1"/>
</dbReference>
<dbReference type="GO" id="GO:0016787">
    <property type="term" value="F:hydrolase activity"/>
    <property type="evidence" value="ECO:0007669"/>
    <property type="project" value="UniProtKB-KW"/>
</dbReference>
<dbReference type="AlphaFoldDB" id="A0A0R2RBC6"/>
<evidence type="ECO:0000313" key="6">
    <source>
        <dbReference type="EMBL" id="KRO59653.1"/>
    </source>
</evidence>
<evidence type="ECO:0000313" key="7">
    <source>
        <dbReference type="Proteomes" id="UP000051269"/>
    </source>
</evidence>
<accession>A0A0R2RBC6</accession>
<dbReference type="InterPro" id="IPR027417">
    <property type="entry name" value="P-loop_NTPase"/>
</dbReference>
<dbReference type="GO" id="GO:0043138">
    <property type="term" value="F:3'-5' DNA helicase activity"/>
    <property type="evidence" value="ECO:0007669"/>
    <property type="project" value="TreeGrafter"/>
</dbReference>